<reference evidence="2 3" key="3">
    <citation type="journal article" date="2004" name="Bioinformatics">
        <title>PHIRE, a deterministic approach to reveal regulatory elements in bacteriophage genomes.</title>
        <authorList>
            <person name="Lavigne R."/>
            <person name="Sun W.D."/>
            <person name="Volckaert G."/>
        </authorList>
    </citation>
    <scope>NUCLEOTIDE SEQUENCE [LARGE SCALE GENOMIC DNA]</scope>
</reference>
<reference evidence="2 3" key="2">
    <citation type="journal article" date="2003" name="Res. Microbiol.">
        <title>Myoviridae bacteriophages of Pseudomonas aeruginosa: a long and complex evolutionary pathway.</title>
        <authorList>
            <person name="Krylov V.N."/>
            <person name="Pleteneva E.A."/>
            <person name="Bourkalsteva M.V."/>
            <person name="Shaburova O.V."/>
            <person name="Volckaert G."/>
            <person name="Sykilinda N.N."/>
            <person name="Kurochkina L.P."/>
            <person name="Mesyanzhinov V.V."/>
        </authorList>
    </citation>
    <scope>NUCLEOTIDE SEQUENCE [LARGE SCALE GENOMIC DNA]</scope>
</reference>
<reference evidence="2 3" key="4">
    <citation type="journal article" date="2005" name="J. Mol. Biol.">
        <title>Genome comparison of Pseudomonas aeruginosa large phages.</title>
        <authorList>
            <person name="Hertveldt K."/>
            <person name="Lavigne R."/>
            <person name="Pleteneva E."/>
            <person name="Sernova N."/>
            <person name="Kurochkina L."/>
            <person name="Korchevskii R."/>
            <person name="Robben J."/>
            <person name="Mesyanzhinov V."/>
            <person name="Krylov V.N."/>
            <person name="Volckaert G."/>
        </authorList>
    </citation>
    <scope>NUCLEOTIDE SEQUENCE</scope>
</reference>
<evidence type="ECO:0000313" key="3">
    <source>
        <dbReference type="Proteomes" id="UP000001239"/>
    </source>
</evidence>
<dbReference type="OrthoDB" id="30740at35237"/>
<organism evidence="2 3">
    <name type="scientific">Pseudomonas phage EL</name>
    <dbReference type="NCBI Taxonomy" id="273133"/>
    <lineage>
        <taxon>Viruses</taxon>
        <taxon>Duplodnaviria</taxon>
        <taxon>Heunggongvirae</taxon>
        <taxon>Uroviricota</taxon>
        <taxon>Caudoviricetes</taxon>
        <taxon>Chimalliviridae</taxon>
        <taxon>Elvirus</taxon>
        <taxon>Elvirus EL</taxon>
    </lineage>
</organism>
<evidence type="ECO:0000256" key="1">
    <source>
        <dbReference type="SAM" id="Coils"/>
    </source>
</evidence>
<dbReference type="KEGG" id="vg:5176742"/>
<dbReference type="GeneID" id="5176742"/>
<proteinExistence type="predicted"/>
<dbReference type="RefSeq" id="YP_418096.1">
    <property type="nucleotide sequence ID" value="NC_007623.1"/>
</dbReference>
<dbReference type="InterPro" id="IPR024413">
    <property type="entry name" value="Phage_phiKZ_Orf92_int-head"/>
</dbReference>
<keyword evidence="3" id="KW-1185">Reference proteome</keyword>
<dbReference type="Proteomes" id="UP000001239">
    <property type="component" value="Segment"/>
</dbReference>
<reference evidence="2 3" key="1">
    <citation type="journal article" date="2002" name="Genetika">
        <title>Phenogenetic characterization of a group of giant Phi KZ-like bacteriophages of Pseudomonas aeruginosa].</title>
        <authorList>
            <person name="Burkal'tseva M.V."/>
            <person name="Krylov V.N."/>
            <person name="Pleteneva E.A."/>
            <person name="Shaburova O.V."/>
            <person name="Krylov S.V."/>
            <person name="Volckaert G."/>
            <person name="Sykilinda N.N."/>
            <person name="Kurochkina L.P."/>
            <person name="Mesyanzhinov V.V."/>
        </authorList>
    </citation>
    <scope>NUCLEOTIDE SEQUENCE [LARGE SCALE GENOMIC DNA]</scope>
</reference>
<feature type="coiled-coil region" evidence="1">
    <location>
        <begin position="30"/>
        <end position="78"/>
    </location>
</feature>
<keyword evidence="1" id="KW-0175">Coiled coil</keyword>
<name>Q2Z118_9CAUD</name>
<evidence type="ECO:0000313" key="2">
    <source>
        <dbReference type="EMBL" id="CAG27157.1"/>
    </source>
</evidence>
<accession>Q2Z118</accession>
<protein>
    <submittedName>
        <fullName evidence="2">Uncharacterized protein</fullName>
    </submittedName>
</protein>
<dbReference type="Pfam" id="PF12699">
    <property type="entry name" value="phiKZ_IP"/>
    <property type="match status" value="1"/>
</dbReference>
<sequence>MSILDRYTGMEELLENGADNLEDGVTEAAVEEVRADIAEVVAEVEQVAAEVEELRDDLEEHEEVVEELAEEVEGLESMLSSGQFSSVGFAHSYNKALRLNAKLGGQSFERLGAESISDAATAKIASVTGVEAFMDTVKNAGKKAAEFIKAIFNTVINFFVGLFSTAAGIDRRRAQLADKLGKADKLKEKIKLGKWNIGVDYAKNGADILDKGPFTKVLSDSLPAFIDIGKNLDGVNASQFKTAYNSLVADVKAVVKETGGNATEKGSGDKRQVLAARAGFGIYLTFEEKVDTDEEVLAAARSIKLSFGKNKDASEFAKGEAAVKATKAQLESLLKTVSSTVSVLKDSKISQKFSKAERDRVVGTLNAKGGDKDAKAGTDKAIKLVRALYSTGASLTQSVNRLLAYQAKQSLDLVAAHL</sequence>
<dbReference type="EMBL" id="AJ697969">
    <property type="protein sequence ID" value="CAG27157.1"/>
    <property type="molecule type" value="Genomic_DNA"/>
</dbReference>